<dbReference type="EnsemblMetazoa" id="GMOY004371-RA">
    <property type="protein sequence ID" value="GMOY004371-PA"/>
    <property type="gene ID" value="GMOY004371"/>
</dbReference>
<feature type="binding site" evidence="10">
    <location>
        <position position="188"/>
    </location>
    <ligand>
        <name>[2Fe-2S] cluster</name>
        <dbReference type="ChEBI" id="CHEBI:190135"/>
    </ligand>
</feature>
<feature type="binding site" evidence="10">
    <location>
        <position position="174"/>
    </location>
    <ligand>
        <name>[2Fe-2S] cluster</name>
        <dbReference type="ChEBI" id="CHEBI:190135"/>
    </ligand>
</feature>
<dbReference type="InterPro" id="IPR049011">
    <property type="entry name" value="Anamorsin_N_metazoan"/>
</dbReference>
<dbReference type="GO" id="GO:0005758">
    <property type="term" value="C:mitochondrial intermembrane space"/>
    <property type="evidence" value="ECO:0007669"/>
    <property type="project" value="UniProtKB-SubCell"/>
</dbReference>
<evidence type="ECO:0000256" key="2">
    <source>
        <dbReference type="ARBA" id="ARBA00008169"/>
    </source>
</evidence>
<evidence type="ECO:0000256" key="6">
    <source>
        <dbReference type="ARBA" id="ARBA00022723"/>
    </source>
</evidence>
<feature type="domain" description="Anamorsin N-terminal" evidence="12">
    <location>
        <begin position="8"/>
        <end position="113"/>
    </location>
</feature>
<comment type="function">
    <text evidence="10">Component of the cytosolic iron-sulfur (Fe-S) protein assembly (CIA) machinery. Required for the maturation of extramitochondrial Fe-S proteins. Part of an electron transfer chain functioning in an early step of cytosolic Fe-S biogenesis, facilitating the de novo assembly of a [4Fe-4S] cluster on the cytosolic Fe-S scaffold complex. Electrons are transferred from NADPH via a FAD- and FMN-containing diflavin oxidoreductase. Together with the diflavin oxidoreductase, also required for the assembly of the diferric tyrosyl radical cofactor of ribonucleotide reductase (RNR), probably by providing electrons for reduction during radical cofactor maturation in the catalytic small subunit.</text>
</comment>
<evidence type="ECO:0000313" key="13">
    <source>
        <dbReference type="EnsemblMetazoa" id="GMOY004371-PA"/>
    </source>
</evidence>
<comment type="domain">
    <text evidence="10">The C-terminal domain binds 2 Fe-S clusters but is otherwise mostly in an intrinsically disordered conformation.</text>
</comment>
<dbReference type="PANTHER" id="PTHR13273">
    <property type="entry name" value="ANAMORSIN"/>
    <property type="match status" value="1"/>
</dbReference>
<evidence type="ECO:0000259" key="11">
    <source>
        <dbReference type="Pfam" id="PF05093"/>
    </source>
</evidence>
<evidence type="ECO:0000256" key="8">
    <source>
        <dbReference type="ARBA" id="ARBA00023014"/>
    </source>
</evidence>
<evidence type="ECO:0000256" key="3">
    <source>
        <dbReference type="ARBA" id="ARBA00022485"/>
    </source>
</evidence>
<protein>
    <recommendedName>
        <fullName evidence="10">Anamorsin homolog</fullName>
    </recommendedName>
    <alternativeName>
        <fullName evidence="10">Fe-S cluster assembly protein DRE2 homolog</fullName>
    </alternativeName>
</protein>
<comment type="caution">
    <text evidence="10">Lacks conserved residue(s) required for the propagation of feature annotation.</text>
</comment>
<comment type="domain">
    <text evidence="10">The N-terminal domain has structural similarity with S-adenosyl-L-methionine-dependent methyltransferases, but does not bind S-adenosyl-L-methionine. It is required for correct assembly of the 2 Fe-S clusters.</text>
</comment>
<dbReference type="Proteomes" id="UP000092444">
    <property type="component" value="Unassembled WGS sequence"/>
</dbReference>
<evidence type="ECO:0000256" key="4">
    <source>
        <dbReference type="ARBA" id="ARBA00022490"/>
    </source>
</evidence>
<evidence type="ECO:0000256" key="9">
    <source>
        <dbReference type="ARBA" id="ARBA00023128"/>
    </source>
</evidence>
<dbReference type="InterPro" id="IPR007785">
    <property type="entry name" value="Anamorsin"/>
</dbReference>
<dbReference type="AlphaFoldDB" id="A0A1B0FKK9"/>
<reference evidence="13" key="1">
    <citation type="submission" date="2020-05" db="UniProtKB">
        <authorList>
            <consortium name="EnsemblMetazoa"/>
        </authorList>
    </citation>
    <scope>IDENTIFICATION</scope>
    <source>
        <strain evidence="13">Yale</strain>
    </source>
</reference>
<dbReference type="Pfam" id="PF05093">
    <property type="entry name" value="CIAPIN1"/>
    <property type="match status" value="1"/>
</dbReference>
<comment type="similarity">
    <text evidence="2 10">Belongs to the anamorsin family.</text>
</comment>
<dbReference type="STRING" id="37546.A0A1B0FKK9"/>
<dbReference type="Gene3D" id="3.40.50.150">
    <property type="entry name" value="Vaccinia Virus protein VP39"/>
    <property type="match status" value="1"/>
</dbReference>
<dbReference type="GO" id="GO:0016226">
    <property type="term" value="P:iron-sulfur cluster assembly"/>
    <property type="evidence" value="ECO:0007669"/>
    <property type="project" value="UniProtKB-UniRule"/>
</dbReference>
<dbReference type="GO" id="GO:0051537">
    <property type="term" value="F:2 iron, 2 sulfur cluster binding"/>
    <property type="evidence" value="ECO:0007669"/>
    <property type="project" value="UniProtKB-UniRule"/>
</dbReference>
<evidence type="ECO:0000256" key="1">
    <source>
        <dbReference type="ARBA" id="ARBA00001966"/>
    </source>
</evidence>
<comment type="subunit">
    <text evidence="10">Monomer.</text>
</comment>
<comment type="subcellular location">
    <subcellularLocation>
        <location evidence="10">Cytoplasm</location>
    </subcellularLocation>
    <subcellularLocation>
        <location evidence="10">Mitochondrion intermembrane space</location>
    </subcellularLocation>
</comment>
<dbReference type="EMBL" id="CCAG010014275">
    <property type="status" value="NOT_ANNOTATED_CDS"/>
    <property type="molecule type" value="Genomic_DNA"/>
</dbReference>
<accession>A0A1B0FKK9</accession>
<keyword evidence="7 10" id="KW-0408">Iron</keyword>
<keyword evidence="14" id="KW-1185">Reference proteome</keyword>
<keyword evidence="5 10" id="KW-0001">2Fe-2S</keyword>
<keyword evidence="8 10" id="KW-0411">Iron-sulfur</keyword>
<dbReference type="GO" id="GO:0009055">
    <property type="term" value="F:electron transfer activity"/>
    <property type="evidence" value="ECO:0007669"/>
    <property type="project" value="UniProtKB-UniRule"/>
</dbReference>
<comment type="cofactor">
    <cofactor evidence="1">
        <name>[4Fe-4S] cluster</name>
        <dbReference type="ChEBI" id="CHEBI:49883"/>
    </cofactor>
</comment>
<feature type="domain" description="Anamorsin C-terminal" evidence="11">
    <location>
        <begin position="174"/>
        <end position="262"/>
    </location>
</feature>
<evidence type="ECO:0000256" key="5">
    <source>
        <dbReference type="ARBA" id="ARBA00022714"/>
    </source>
</evidence>
<dbReference type="VEuPathDB" id="VectorBase:GMOY004371"/>
<dbReference type="GO" id="GO:0046872">
    <property type="term" value="F:metal ion binding"/>
    <property type="evidence" value="ECO:0007669"/>
    <property type="project" value="UniProtKB-KW"/>
</dbReference>
<keyword evidence="3" id="KW-0004">4Fe-4S</keyword>
<dbReference type="HAMAP" id="MF_03115">
    <property type="entry name" value="Anamorsin"/>
    <property type="match status" value="1"/>
</dbReference>
<keyword evidence="6 10" id="KW-0479">Metal-binding</keyword>
<dbReference type="PhylomeDB" id="A0A1B0FKK9"/>
<evidence type="ECO:0000259" key="12">
    <source>
        <dbReference type="Pfam" id="PF20922"/>
    </source>
</evidence>
<proteinExistence type="inferred from homology"/>
<feature type="binding site" evidence="10">
    <location>
        <position position="183"/>
    </location>
    <ligand>
        <name>[2Fe-2S] cluster</name>
        <dbReference type="ChEBI" id="CHEBI:190135"/>
    </ligand>
</feature>
<comment type="cofactor">
    <cofactor evidence="10">
        <name>[2Fe-2S] cluster</name>
        <dbReference type="ChEBI" id="CHEBI:190135"/>
    </cofactor>
</comment>
<dbReference type="InterPro" id="IPR046408">
    <property type="entry name" value="CIAPIN1"/>
</dbReference>
<evidence type="ECO:0000313" key="14">
    <source>
        <dbReference type="Proteomes" id="UP000092444"/>
    </source>
</evidence>
<organism evidence="13 14">
    <name type="scientific">Glossina morsitans morsitans</name>
    <name type="common">Savannah tsetse fly</name>
    <dbReference type="NCBI Taxonomy" id="37546"/>
    <lineage>
        <taxon>Eukaryota</taxon>
        <taxon>Metazoa</taxon>
        <taxon>Ecdysozoa</taxon>
        <taxon>Arthropoda</taxon>
        <taxon>Hexapoda</taxon>
        <taxon>Insecta</taxon>
        <taxon>Pterygota</taxon>
        <taxon>Neoptera</taxon>
        <taxon>Endopterygota</taxon>
        <taxon>Diptera</taxon>
        <taxon>Brachycera</taxon>
        <taxon>Muscomorpha</taxon>
        <taxon>Hippoboscoidea</taxon>
        <taxon>Glossinidae</taxon>
        <taxon>Glossina</taxon>
    </lineage>
</organism>
<name>A0A1B0FKK9_GLOMM</name>
<keyword evidence="9 10" id="KW-0496">Mitochondrion</keyword>
<keyword evidence="4 10" id="KW-0963">Cytoplasm</keyword>
<evidence type="ECO:0000256" key="7">
    <source>
        <dbReference type="ARBA" id="ARBA00023004"/>
    </source>
</evidence>
<dbReference type="GO" id="GO:0051539">
    <property type="term" value="F:4 iron, 4 sulfur cluster binding"/>
    <property type="evidence" value="ECO:0007669"/>
    <property type="project" value="UniProtKB-KW"/>
</dbReference>
<dbReference type="PANTHER" id="PTHR13273:SF14">
    <property type="entry name" value="ANAMORSIN"/>
    <property type="match status" value="1"/>
</dbReference>
<dbReference type="Pfam" id="PF20922">
    <property type="entry name" value="Anamorsin_N"/>
    <property type="match status" value="1"/>
</dbReference>
<dbReference type="InterPro" id="IPR029063">
    <property type="entry name" value="SAM-dependent_MTases_sf"/>
</dbReference>
<evidence type="ECO:0000256" key="10">
    <source>
        <dbReference type="HAMAP-Rule" id="MF_03115"/>
    </source>
</evidence>
<feature type="binding site" evidence="10">
    <location>
        <position position="186"/>
    </location>
    <ligand>
        <name>[2Fe-2S] cluster</name>
        <dbReference type="ChEBI" id="CHEBI:190135"/>
    </ligand>
</feature>
<sequence length="271" mass="30107">MEEFKGSEKILYIWSQSTNLEEQVNQITACTGGTVQVENFDRLSLASYPSACFDLIILENDQLTGGFDKLLYLLKPEGILHLLSFVSSENSILQELKLSGFIRGRIVNNTTVTCEKPRYETGSAVKLSFARSINSAAVWKIDDDGAVDDDLINEDDLLDEEDKKKPNSETLKVCGTTGKRRACKNCTCGLADELDAEKQKSHVKTQNAKSSCGNVIPFFVEHSYFIYTPILKLQCYLGDAFRCSTCPYLGMPAFKPGEKVELADSLLNPDI</sequence>